<evidence type="ECO:0000313" key="1">
    <source>
        <dbReference type="EMBL" id="MCC3299408.1"/>
    </source>
</evidence>
<evidence type="ECO:0000313" key="2">
    <source>
        <dbReference type="Proteomes" id="UP001139158"/>
    </source>
</evidence>
<dbReference type="RefSeq" id="WP_227897395.1">
    <property type="nucleotide sequence ID" value="NZ_CP099467.1"/>
</dbReference>
<comment type="caution">
    <text evidence="1">The sequence shown here is derived from an EMBL/GenBank/DDBJ whole genome shotgun (WGS) entry which is preliminary data.</text>
</comment>
<accession>A0A9X1MG32</accession>
<reference evidence="1" key="1">
    <citation type="submission" date="2021-10" db="EMBL/GenBank/DDBJ databases">
        <title>Novel species in genus Arthrobacter.</title>
        <authorList>
            <person name="Liu Y."/>
        </authorList>
    </citation>
    <scope>NUCLEOTIDE SEQUENCE</scope>
    <source>
        <strain evidence="1">Zg-Y453</strain>
    </source>
</reference>
<sequence length="186" mass="20482">MRTLDREYLATHPEGDEKANFKLTVNVPSSLDVKDNPDGTRPSITVDVTAETYLVAISLLSEMHGKADELMIGWLGEQLTEEEHKILEQLTEESEPVPFLKEAVEKIHEPFLTFTTGVEAVLIVDGKEVTKDVDVTITAPSVSSGVSAFEHLTSPRMLMSVAVSFSPEEEDDEFGYGSANEILVRS</sequence>
<gene>
    <name evidence="1" type="ORF">LJ757_16570</name>
</gene>
<keyword evidence="2" id="KW-1185">Reference proteome</keyword>
<protein>
    <submittedName>
        <fullName evidence="1">Uncharacterized protein</fullName>
    </submittedName>
</protein>
<proteinExistence type="predicted"/>
<organism evidence="1 2">
    <name type="scientific">Arthrobacter caoxuetaonis</name>
    <dbReference type="NCBI Taxonomy" id="2886935"/>
    <lineage>
        <taxon>Bacteria</taxon>
        <taxon>Bacillati</taxon>
        <taxon>Actinomycetota</taxon>
        <taxon>Actinomycetes</taxon>
        <taxon>Micrococcales</taxon>
        <taxon>Micrococcaceae</taxon>
        <taxon>Arthrobacter</taxon>
    </lineage>
</organism>
<dbReference type="EMBL" id="JAJFZV010000018">
    <property type="protein sequence ID" value="MCC3299408.1"/>
    <property type="molecule type" value="Genomic_DNA"/>
</dbReference>
<name>A0A9X1MG32_9MICC</name>
<dbReference type="Proteomes" id="UP001139158">
    <property type="component" value="Unassembled WGS sequence"/>
</dbReference>
<dbReference type="AlphaFoldDB" id="A0A9X1MG32"/>